<name>A0A967EB87_9PROT</name>
<reference evidence="3" key="1">
    <citation type="submission" date="2019-11" db="EMBL/GenBank/DDBJ databases">
        <title>Description of new Acetobacter species.</title>
        <authorList>
            <person name="Cleenwerck I."/>
            <person name="Sombolestani A.S."/>
        </authorList>
    </citation>
    <scope>NUCLEOTIDE SEQUENCE</scope>
    <source>
        <strain evidence="3">LMG 1626</strain>
    </source>
</reference>
<keyword evidence="4" id="KW-1185">Reference proteome</keyword>
<dbReference type="InterPro" id="IPR036063">
    <property type="entry name" value="Smr_dom_sf"/>
</dbReference>
<dbReference type="PANTHER" id="PTHR35562:SF2">
    <property type="entry name" value="DNA ENDONUCLEASE SMRA-RELATED"/>
    <property type="match status" value="1"/>
</dbReference>
<protein>
    <submittedName>
        <fullName evidence="3">DNA mismatch repair protein</fullName>
    </submittedName>
</protein>
<dbReference type="SUPFAM" id="SSF160443">
    <property type="entry name" value="SMR domain-like"/>
    <property type="match status" value="1"/>
</dbReference>
<accession>A0A967EB87</accession>
<evidence type="ECO:0000256" key="1">
    <source>
        <dbReference type="SAM" id="MobiDB-lite"/>
    </source>
</evidence>
<dbReference type="PANTHER" id="PTHR35562">
    <property type="entry name" value="DNA ENDONUCLEASE SMRA-RELATED"/>
    <property type="match status" value="1"/>
</dbReference>
<organism evidence="3 4">
    <name type="scientific">Acetobacter estunensis</name>
    <dbReference type="NCBI Taxonomy" id="104097"/>
    <lineage>
        <taxon>Bacteria</taxon>
        <taxon>Pseudomonadati</taxon>
        <taxon>Pseudomonadota</taxon>
        <taxon>Alphaproteobacteria</taxon>
        <taxon>Acetobacterales</taxon>
        <taxon>Acetobacteraceae</taxon>
        <taxon>Acetobacter</taxon>
    </lineage>
</organism>
<feature type="compositionally biased region" description="Basic and acidic residues" evidence="1">
    <location>
        <begin position="36"/>
        <end position="45"/>
    </location>
</feature>
<dbReference type="SMART" id="SM00463">
    <property type="entry name" value="SMR"/>
    <property type="match status" value="1"/>
</dbReference>
<dbReference type="AlphaFoldDB" id="A0A967EB87"/>
<dbReference type="Proteomes" id="UP000597459">
    <property type="component" value="Unassembled WGS sequence"/>
</dbReference>
<feature type="region of interest" description="Disordered" evidence="1">
    <location>
        <begin position="21"/>
        <end position="63"/>
    </location>
</feature>
<comment type="caution">
    <text evidence="3">The sequence shown here is derived from an EMBL/GenBank/DDBJ whole genome shotgun (WGS) entry which is preliminary data.</text>
</comment>
<feature type="domain" description="Smr" evidence="2">
    <location>
        <begin position="129"/>
        <end position="209"/>
    </location>
</feature>
<dbReference type="InterPro" id="IPR002625">
    <property type="entry name" value="Smr_dom"/>
</dbReference>
<evidence type="ECO:0000259" key="2">
    <source>
        <dbReference type="PROSITE" id="PS50828"/>
    </source>
</evidence>
<sequence>MREEERELWAHFVRGIKPLGRPGDVPLVPSTASTPRLDDTVRRNAEGPANGAVAPEPLRDPPRERVVIPRSGVFTFLTQGEMAVAAHLRGRALKKTKHADTFIGTPQAGLDSGSWKRLHKGHTPVEGRLDLHGMTAQAAFLRLHEFLIGAHRNGLRCVEIVTGLGSGPEGGVLRRELPFWLGRDDLRRLILAATHSHENNRGAVRVLLRRRNASRR</sequence>
<dbReference type="Pfam" id="PF01713">
    <property type="entry name" value="Smr"/>
    <property type="match status" value="1"/>
</dbReference>
<evidence type="ECO:0000313" key="4">
    <source>
        <dbReference type="Proteomes" id="UP000597459"/>
    </source>
</evidence>
<dbReference type="EMBL" id="WOTH01000005">
    <property type="protein sequence ID" value="NHO53198.1"/>
    <property type="molecule type" value="Genomic_DNA"/>
</dbReference>
<dbReference type="PROSITE" id="PS50828">
    <property type="entry name" value="SMR"/>
    <property type="match status" value="1"/>
</dbReference>
<dbReference type="Gene3D" id="3.30.1370.110">
    <property type="match status" value="1"/>
</dbReference>
<proteinExistence type="predicted"/>
<evidence type="ECO:0000313" key="3">
    <source>
        <dbReference type="EMBL" id="NHO53198.1"/>
    </source>
</evidence>
<gene>
    <name evidence="3" type="ORF">GOB87_04380</name>
</gene>